<proteinExistence type="predicted"/>
<keyword evidence="2" id="KW-1185">Reference proteome</keyword>
<dbReference type="OrthoDB" id="1417969at2"/>
<organism evidence="1 2">
    <name type="scientific">Flavobacterium aquariorum</name>
    <dbReference type="NCBI Taxonomy" id="2217670"/>
    <lineage>
        <taxon>Bacteria</taxon>
        <taxon>Pseudomonadati</taxon>
        <taxon>Bacteroidota</taxon>
        <taxon>Flavobacteriia</taxon>
        <taxon>Flavobacteriales</taxon>
        <taxon>Flavobacteriaceae</taxon>
        <taxon>Flavobacterium</taxon>
    </lineage>
</organism>
<evidence type="ECO:0000313" key="2">
    <source>
        <dbReference type="Proteomes" id="UP000249177"/>
    </source>
</evidence>
<accession>A0A2W7TX90</accession>
<dbReference type="Proteomes" id="UP000249177">
    <property type="component" value="Unassembled WGS sequence"/>
</dbReference>
<name>A0A2W7TX90_9FLAO</name>
<evidence type="ECO:0008006" key="3">
    <source>
        <dbReference type="Google" id="ProtNLM"/>
    </source>
</evidence>
<dbReference type="AlphaFoldDB" id="A0A2W7TX90"/>
<dbReference type="RefSeq" id="WP_111408764.1">
    <property type="nucleotide sequence ID" value="NZ_QKXH01000002.1"/>
</dbReference>
<sequence>MKRFLGILICVFAFSGCDDGDLIVDTIDFSDVTASSCSDNNLIFKLKESESLILNIPEETFIENPTPVNAPIKLDINSTNQVVYNFYDGKVAIGNICDLIPPATPNIKNQWEASSGIIQITTTAVKKLNETDNSTRITGYNNNIIFQNITFTKPDGTTQFYETFPFGDYLKTVDPLPFGFQGLLNICANGQVYDFTESEAFTLNIDPTLIANEVTPVGSPRTGVIGLSQNKLVYRLFNGVVPQSYFCQATDPLLPTVNQTWLGKAGGIIEVTTTTSGPNTFKHTIILKNVTLEKDTNNFQLGTSYKYGELQTIKS</sequence>
<gene>
    <name evidence="1" type="ORF">DOS84_03695</name>
</gene>
<reference evidence="1 2" key="1">
    <citation type="submission" date="2018-06" db="EMBL/GenBank/DDBJ databases">
        <title>Flavobacterium sp IMCC34762, genome.</title>
        <authorList>
            <person name="Joung Y."/>
            <person name="Cho J."/>
            <person name="Song J."/>
        </authorList>
    </citation>
    <scope>NUCLEOTIDE SEQUENCE [LARGE SCALE GENOMIC DNA]</scope>
    <source>
        <strain evidence="1 2">IMCC34762</strain>
    </source>
</reference>
<protein>
    <recommendedName>
        <fullName evidence="3">Lipoprotein</fullName>
    </recommendedName>
</protein>
<dbReference type="PROSITE" id="PS51257">
    <property type="entry name" value="PROKAR_LIPOPROTEIN"/>
    <property type="match status" value="1"/>
</dbReference>
<dbReference type="EMBL" id="QKXH01000002">
    <property type="protein sequence ID" value="PZX94668.1"/>
    <property type="molecule type" value="Genomic_DNA"/>
</dbReference>
<comment type="caution">
    <text evidence="1">The sequence shown here is derived from an EMBL/GenBank/DDBJ whole genome shotgun (WGS) entry which is preliminary data.</text>
</comment>
<evidence type="ECO:0000313" key="1">
    <source>
        <dbReference type="EMBL" id="PZX94668.1"/>
    </source>
</evidence>